<evidence type="ECO:0000313" key="6">
    <source>
        <dbReference type="EMBL" id="RPF26726.1"/>
    </source>
</evidence>
<dbReference type="InterPro" id="IPR029058">
    <property type="entry name" value="AB_hydrolase_fold"/>
</dbReference>
<evidence type="ECO:0000256" key="1">
    <source>
        <dbReference type="ARBA" id="ARBA00022729"/>
    </source>
</evidence>
<dbReference type="GO" id="GO:0006508">
    <property type="term" value="P:proteolysis"/>
    <property type="evidence" value="ECO:0007669"/>
    <property type="project" value="InterPro"/>
</dbReference>
<dbReference type="EMBL" id="RKRA01000001">
    <property type="protein sequence ID" value="RPF26726.1"/>
    <property type="molecule type" value="Genomic_DNA"/>
</dbReference>
<sequence length="713" mass="76372">MSDSSGTDATPFADLDHYLALPRLGGLALSADGERLVVGVSTLDKDATAWVGSLWDVDPSGDRAARRLTRGAKGESSPAFTPDGDLLFVARRGEDDDAVAELHLLPAGGGEPRVVATHPGGVESVTTPRTGSAVLVQGSALPRSTDLADEKERRKARKEKKVSAILHADYPVRYWDHDLGPAAPRLYAAEPTGTSPEPAGPGRHRAGHAAAADPLDEPTLELRDLTPDAGVTLVETRHVLAPDGTFVVTEVTEPEGGASRRQSVVRIDVATGERTTVLAADADEEFAVGAVSDDGTRLAYVRERRSTPASAPRPWLAVLDLTTGEARDLTDGWDRWPGETCWLPDGSGLLVVADDDGRAPVFHVDAGTGAVTRLTDEGAFSAVTVAPDGAAAYALRSSYAHPPEVVRIDLAGVPGRDGAAATDPVAATVTALRGPVDRPALPGTLRDVETRTADGTRVRSWLALPEGAGPEDPAPLLLWIHGGPLGSWNSWSWRWNPWLMVARGYAVLLPDPALSTGYGQDFVERGWGRWGDAPYTDLMAATDAAEALPEVDAARTAAMGGSFGGYMANWVAGHTDRFRAVVTHASLWDLDAFSGTTDASFYWEREMTPQMRREHSPSTYVTEITTPVLVIHGDKDYRVPIGEGLRLWYDLLHASGLPQAPDGTTAHRFLYFPDENHWVLTPQHARLWYEVVLGFLAQHVLGEEAPELPQLLG</sequence>
<evidence type="ECO:0000256" key="3">
    <source>
        <dbReference type="ARBA" id="ARBA00022825"/>
    </source>
</evidence>
<dbReference type="GO" id="GO:0004177">
    <property type="term" value="F:aminopeptidase activity"/>
    <property type="evidence" value="ECO:0007669"/>
    <property type="project" value="UniProtKB-KW"/>
</dbReference>
<name>A0A3N4Z4S9_9MICO</name>
<dbReference type="PANTHER" id="PTHR42776:SF13">
    <property type="entry name" value="DIPEPTIDYL-PEPTIDASE 5"/>
    <property type="match status" value="1"/>
</dbReference>
<keyword evidence="2" id="KW-0378">Hydrolase</keyword>
<accession>A0A3N4Z4S9</accession>
<protein>
    <submittedName>
        <fullName evidence="6">Dipeptidyl aminopeptidase/acylaminoacyl peptidase</fullName>
    </submittedName>
</protein>
<evidence type="ECO:0000313" key="7">
    <source>
        <dbReference type="Proteomes" id="UP000280726"/>
    </source>
</evidence>
<dbReference type="Gene3D" id="3.40.50.1820">
    <property type="entry name" value="alpha/beta hydrolase"/>
    <property type="match status" value="1"/>
</dbReference>
<keyword evidence="6" id="KW-0645">Protease</keyword>
<dbReference type="PANTHER" id="PTHR42776">
    <property type="entry name" value="SERINE PEPTIDASE S9 FAMILY MEMBER"/>
    <property type="match status" value="1"/>
</dbReference>
<dbReference type="InterPro" id="IPR001375">
    <property type="entry name" value="Peptidase_S9_cat"/>
</dbReference>
<proteinExistence type="predicted"/>
<keyword evidence="6" id="KW-0031">Aminopeptidase</keyword>
<dbReference type="SUPFAM" id="SSF82171">
    <property type="entry name" value="DPP6 N-terminal domain-like"/>
    <property type="match status" value="1"/>
</dbReference>
<reference evidence="6 7" key="1">
    <citation type="submission" date="2018-11" db="EMBL/GenBank/DDBJ databases">
        <title>Sequencing the genomes of 1000 actinobacteria strains.</title>
        <authorList>
            <person name="Klenk H.-P."/>
        </authorList>
    </citation>
    <scope>NUCLEOTIDE SEQUENCE [LARGE SCALE GENOMIC DNA]</scope>
    <source>
        <strain evidence="6 7">DSM 14418</strain>
    </source>
</reference>
<dbReference type="Pfam" id="PF07676">
    <property type="entry name" value="PD40"/>
    <property type="match status" value="1"/>
</dbReference>
<evidence type="ECO:0000256" key="2">
    <source>
        <dbReference type="ARBA" id="ARBA00022801"/>
    </source>
</evidence>
<organism evidence="6 7">
    <name type="scientific">Georgenia muralis</name>
    <dbReference type="NCBI Taxonomy" id="154117"/>
    <lineage>
        <taxon>Bacteria</taxon>
        <taxon>Bacillati</taxon>
        <taxon>Actinomycetota</taxon>
        <taxon>Actinomycetes</taxon>
        <taxon>Micrococcales</taxon>
        <taxon>Bogoriellaceae</taxon>
        <taxon>Georgenia</taxon>
    </lineage>
</organism>
<keyword evidence="7" id="KW-1185">Reference proteome</keyword>
<keyword evidence="3" id="KW-0720">Serine protease</keyword>
<dbReference type="InterPro" id="IPR011042">
    <property type="entry name" value="6-blade_b-propeller_TolB-like"/>
</dbReference>
<dbReference type="Gene3D" id="2.120.10.30">
    <property type="entry name" value="TolB, C-terminal domain"/>
    <property type="match status" value="2"/>
</dbReference>
<dbReference type="Proteomes" id="UP000280726">
    <property type="component" value="Unassembled WGS sequence"/>
</dbReference>
<gene>
    <name evidence="6" type="ORF">EDD32_1176</name>
</gene>
<feature type="domain" description="Peptidase S9 prolyl oligopeptidase catalytic" evidence="5">
    <location>
        <begin position="491"/>
        <end position="700"/>
    </location>
</feature>
<dbReference type="AlphaFoldDB" id="A0A3N4Z4S9"/>
<feature type="region of interest" description="Disordered" evidence="4">
    <location>
        <begin position="187"/>
        <end position="211"/>
    </location>
</feature>
<evidence type="ECO:0000259" key="5">
    <source>
        <dbReference type="Pfam" id="PF00326"/>
    </source>
</evidence>
<dbReference type="GO" id="GO:0004252">
    <property type="term" value="F:serine-type endopeptidase activity"/>
    <property type="evidence" value="ECO:0007669"/>
    <property type="project" value="TreeGrafter"/>
</dbReference>
<dbReference type="Pfam" id="PF00326">
    <property type="entry name" value="Peptidase_S9"/>
    <property type="match status" value="1"/>
</dbReference>
<dbReference type="RefSeq" id="WP_123915723.1">
    <property type="nucleotide sequence ID" value="NZ_RKRA01000001.1"/>
</dbReference>
<dbReference type="InterPro" id="IPR011659">
    <property type="entry name" value="WD40"/>
</dbReference>
<evidence type="ECO:0000256" key="4">
    <source>
        <dbReference type="SAM" id="MobiDB-lite"/>
    </source>
</evidence>
<comment type="caution">
    <text evidence="6">The sequence shown here is derived from an EMBL/GenBank/DDBJ whole genome shotgun (WGS) entry which is preliminary data.</text>
</comment>
<dbReference type="OrthoDB" id="262125at2"/>
<keyword evidence="1" id="KW-0732">Signal</keyword>
<dbReference type="SUPFAM" id="SSF53474">
    <property type="entry name" value="alpha/beta-Hydrolases"/>
    <property type="match status" value="1"/>
</dbReference>